<evidence type="ECO:0000313" key="8">
    <source>
        <dbReference type="EMBL" id="CAF0735414.1"/>
    </source>
</evidence>
<gene>
    <name evidence="8" type="ORF">JXQ802_LOCUS795</name>
</gene>
<keyword evidence="9" id="KW-1185">Reference proteome</keyword>
<dbReference type="Proteomes" id="UP000663870">
    <property type="component" value="Unassembled WGS sequence"/>
</dbReference>
<organism evidence="8 9">
    <name type="scientific">Rotaria sordida</name>
    <dbReference type="NCBI Taxonomy" id="392033"/>
    <lineage>
        <taxon>Eukaryota</taxon>
        <taxon>Metazoa</taxon>
        <taxon>Spiralia</taxon>
        <taxon>Gnathifera</taxon>
        <taxon>Rotifera</taxon>
        <taxon>Eurotatoria</taxon>
        <taxon>Bdelloidea</taxon>
        <taxon>Philodinida</taxon>
        <taxon>Philodinidae</taxon>
        <taxon>Rotaria</taxon>
    </lineage>
</organism>
<keyword evidence="5" id="KW-1133">Transmembrane helix</keyword>
<evidence type="ECO:0000313" key="9">
    <source>
        <dbReference type="Proteomes" id="UP000663870"/>
    </source>
</evidence>
<evidence type="ECO:0000256" key="2">
    <source>
        <dbReference type="ARBA" id="ARBA00022448"/>
    </source>
</evidence>
<dbReference type="SUPFAM" id="SSF103506">
    <property type="entry name" value="Mitochondrial carrier"/>
    <property type="match status" value="1"/>
</dbReference>
<evidence type="ECO:0000256" key="3">
    <source>
        <dbReference type="ARBA" id="ARBA00022692"/>
    </source>
</evidence>
<keyword evidence="6" id="KW-0496">Mitochondrion</keyword>
<evidence type="ECO:0000256" key="4">
    <source>
        <dbReference type="ARBA" id="ARBA00022737"/>
    </source>
</evidence>
<evidence type="ECO:0000256" key="5">
    <source>
        <dbReference type="ARBA" id="ARBA00022989"/>
    </source>
</evidence>
<dbReference type="GO" id="GO:0005741">
    <property type="term" value="C:mitochondrial outer membrane"/>
    <property type="evidence" value="ECO:0007669"/>
    <property type="project" value="InterPro"/>
</dbReference>
<dbReference type="Gene3D" id="1.50.40.10">
    <property type="entry name" value="Mitochondrial carrier domain"/>
    <property type="match status" value="1"/>
</dbReference>
<sequence length="553" mass="63910">MNDMNLYPEMSMGFRPNHHPLSPNLNLNSPLNSQRPRLPSHVADEMLRSSSSEHSLMNATNDNLSSPLGQKLSLPSFLQSSTRLIQQLPASPASLLLSPLVKKNDNEQSTFSLNNDDETTLIEQIDDYFIRRRQYLQHNIDVSLNISKWVLENVIFYSVETLRRQAQIQNESSRAYLTPLSAIRMVYTMKYQQGSGVLWKGCFSSLILTTLETISNNLIDEMAPLNNTSLRIKHILLKAISSFLLIPMYSVHLLRSVQSDLTIANHWSPLTIFIEPFQRLFGIKTGFYARALPLWYLISLSLPYFVGRHILQYFFNHHFVQFREENFHKKNQLINLNKKQFETIDDIECQLIDTIPNLVDRSFLRIEANILSVFLSNFLLYPYETILNRLFVQGTRTIVDNLDTTNVGCIAINTRYLGLVDCCRTIIETEGKWGRGFFKGIGFLMLKFGLIYTSAYCLKILIERLAIIYTQNTSELSKFHHYVISKQQQEPQQYKAYDQQLAQHLASWYQYGKESENTHEPMDTALFRDYISHVRTFVSSQVIEAAGKVRVNS</sequence>
<accession>A0A813N8M2</accession>
<dbReference type="InterPro" id="IPR023395">
    <property type="entry name" value="MCP_dom_sf"/>
</dbReference>
<comment type="subcellular location">
    <subcellularLocation>
        <location evidence="1">Mitochondrion membrane</location>
        <topology evidence="1">Multi-pass membrane protein</topology>
    </subcellularLocation>
</comment>
<keyword evidence="2" id="KW-0813">Transport</keyword>
<reference evidence="8" key="1">
    <citation type="submission" date="2021-02" db="EMBL/GenBank/DDBJ databases">
        <authorList>
            <person name="Nowell W R."/>
        </authorList>
    </citation>
    <scope>NUCLEOTIDE SEQUENCE</scope>
</reference>
<protein>
    <submittedName>
        <fullName evidence="8">Uncharacterized protein</fullName>
    </submittedName>
</protein>
<keyword evidence="7" id="KW-0472">Membrane</keyword>
<dbReference type="InterPro" id="IPR039158">
    <property type="entry name" value="SLC25A46"/>
</dbReference>
<comment type="caution">
    <text evidence="8">The sequence shown here is derived from an EMBL/GenBank/DDBJ whole genome shotgun (WGS) entry which is preliminary data.</text>
</comment>
<evidence type="ECO:0000256" key="6">
    <source>
        <dbReference type="ARBA" id="ARBA00023128"/>
    </source>
</evidence>
<dbReference type="PANTHER" id="PTHR21252:SF2">
    <property type="entry name" value="MITOCHONDRIAL OUTER MEMBRANE PROTEIN SLC25A46"/>
    <property type="match status" value="1"/>
</dbReference>
<dbReference type="GO" id="GO:0090149">
    <property type="term" value="P:mitochondrial membrane fission"/>
    <property type="evidence" value="ECO:0007669"/>
    <property type="project" value="InterPro"/>
</dbReference>
<keyword evidence="3" id="KW-0812">Transmembrane</keyword>
<proteinExistence type="predicted"/>
<evidence type="ECO:0000256" key="1">
    <source>
        <dbReference type="ARBA" id="ARBA00004225"/>
    </source>
</evidence>
<evidence type="ECO:0000256" key="7">
    <source>
        <dbReference type="ARBA" id="ARBA00023136"/>
    </source>
</evidence>
<dbReference type="AlphaFoldDB" id="A0A813N8M2"/>
<dbReference type="EMBL" id="CAJNOL010000008">
    <property type="protein sequence ID" value="CAF0735414.1"/>
    <property type="molecule type" value="Genomic_DNA"/>
</dbReference>
<name>A0A813N8M2_9BILA</name>
<keyword evidence="4" id="KW-0677">Repeat</keyword>
<dbReference type="PANTHER" id="PTHR21252">
    <property type="entry name" value="TB1 PROTEIN-RELATED"/>
    <property type="match status" value="1"/>
</dbReference>